<dbReference type="AlphaFoldDB" id="A0A328BV06"/>
<feature type="region of interest" description="Disordered" evidence="1">
    <location>
        <begin position="1"/>
        <end position="33"/>
    </location>
</feature>
<feature type="compositionally biased region" description="Polar residues" evidence="1">
    <location>
        <begin position="7"/>
        <end position="33"/>
    </location>
</feature>
<dbReference type="EMBL" id="QHKM01000001">
    <property type="protein sequence ID" value="RAK69866.1"/>
    <property type="molecule type" value="Genomic_DNA"/>
</dbReference>
<accession>A0A328BV06</accession>
<dbReference type="OrthoDB" id="886584at2"/>
<evidence type="ECO:0000313" key="2">
    <source>
        <dbReference type="EMBL" id="RAK69866.1"/>
    </source>
</evidence>
<evidence type="ECO:0008006" key="4">
    <source>
        <dbReference type="Google" id="ProtNLM"/>
    </source>
</evidence>
<name>A0A328BV06_9BACT</name>
<organism evidence="2 3">
    <name type="scientific">Hymenobacter edaphi</name>
    <dbReference type="NCBI Taxonomy" id="2211146"/>
    <lineage>
        <taxon>Bacteria</taxon>
        <taxon>Pseudomonadati</taxon>
        <taxon>Bacteroidota</taxon>
        <taxon>Cytophagia</taxon>
        <taxon>Cytophagales</taxon>
        <taxon>Hymenobacteraceae</taxon>
        <taxon>Hymenobacter</taxon>
    </lineage>
</organism>
<keyword evidence="3" id="KW-1185">Reference proteome</keyword>
<dbReference type="Proteomes" id="UP000248553">
    <property type="component" value="Unassembled WGS sequence"/>
</dbReference>
<evidence type="ECO:0000256" key="1">
    <source>
        <dbReference type="SAM" id="MobiDB-lite"/>
    </source>
</evidence>
<gene>
    <name evidence="2" type="ORF">DLM85_03145</name>
</gene>
<dbReference type="NCBIfam" id="TIGR04183">
    <property type="entry name" value="Por_Secre_tail"/>
    <property type="match status" value="1"/>
</dbReference>
<sequence>MPPALPSVTSSNPFSRGTSDTRPQLQLSLGQSGSPVAERDFAYVYEEAGAGLGLDARYDARKLHNPNGLELSSLAATEELSINGLPLFTQPTVIPLVVRVPSAGTYLLQAEPLNVLTGTRLTLVDGQTGQQVLLTNTGGALALVANSASTWRNRFYLNWEPSATPLETAKALGAFNVEIYPAPAKAGTDLTVLVPAVAGAHQVSAILYNSLGQQLRQEPAQPLAQAGASLRVSTRGLAPGVYVLRILAGKATAVRSVIVE</sequence>
<comment type="caution">
    <text evidence="2">The sequence shown here is derived from an EMBL/GenBank/DDBJ whole genome shotgun (WGS) entry which is preliminary data.</text>
</comment>
<reference evidence="3" key="1">
    <citation type="submission" date="2018-05" db="EMBL/GenBank/DDBJ databases">
        <authorList>
            <person name="Nie L."/>
        </authorList>
    </citation>
    <scope>NUCLEOTIDE SEQUENCE [LARGE SCALE GENOMIC DNA]</scope>
    <source>
        <strain evidence="3">NL</strain>
    </source>
</reference>
<proteinExistence type="predicted"/>
<dbReference type="InterPro" id="IPR026444">
    <property type="entry name" value="Secre_tail"/>
</dbReference>
<evidence type="ECO:0000313" key="3">
    <source>
        <dbReference type="Proteomes" id="UP000248553"/>
    </source>
</evidence>
<protein>
    <recommendedName>
        <fullName evidence="4">Secretion system C-terminal sorting domain-containing protein</fullName>
    </recommendedName>
</protein>